<evidence type="ECO:0000313" key="4">
    <source>
        <dbReference type="EMBL" id="EGG13469.1"/>
    </source>
</evidence>
<dbReference type="InterPro" id="IPR045667">
    <property type="entry name" value="ORC3_N"/>
</dbReference>
<dbReference type="InterPro" id="IPR010285">
    <property type="entry name" value="DNA_helicase_pif1-like_DEAD"/>
</dbReference>
<gene>
    <name evidence="4" type="ORF">DFA_11230</name>
</gene>
<dbReference type="GeneID" id="14865872"/>
<keyword evidence="1" id="KW-0347">Helicase</keyword>
<feature type="compositionally biased region" description="Low complexity" evidence="2">
    <location>
        <begin position="223"/>
        <end position="245"/>
    </location>
</feature>
<feature type="compositionally biased region" description="Low complexity" evidence="2">
    <location>
        <begin position="1"/>
        <end position="28"/>
    </location>
</feature>
<dbReference type="CDD" id="cd18809">
    <property type="entry name" value="SF1_C_RecD"/>
    <property type="match status" value="1"/>
</dbReference>
<keyword evidence="1" id="KW-0547">Nucleotide-binding</keyword>
<evidence type="ECO:0000256" key="1">
    <source>
        <dbReference type="RuleBase" id="RU363044"/>
    </source>
</evidence>
<feature type="compositionally biased region" description="Low complexity" evidence="2">
    <location>
        <begin position="111"/>
        <end position="122"/>
    </location>
</feature>
<feature type="domain" description="AAA+ ATPase" evidence="3">
    <location>
        <begin position="307"/>
        <end position="465"/>
    </location>
</feature>
<keyword evidence="1" id="KW-0067">ATP-binding</keyword>
<dbReference type="GO" id="GO:0006310">
    <property type="term" value="P:DNA recombination"/>
    <property type="evidence" value="ECO:0007669"/>
    <property type="project" value="UniProtKB-KW"/>
</dbReference>
<dbReference type="SUPFAM" id="SSF52540">
    <property type="entry name" value="P-loop containing nucleoside triphosphate hydrolases"/>
    <property type="match status" value="2"/>
</dbReference>
<dbReference type="Proteomes" id="UP000007797">
    <property type="component" value="Unassembled WGS sequence"/>
</dbReference>
<feature type="region of interest" description="Disordered" evidence="2">
    <location>
        <begin position="796"/>
        <end position="823"/>
    </location>
</feature>
<dbReference type="RefSeq" id="XP_004350173.1">
    <property type="nucleotide sequence ID" value="XM_004350123.1"/>
</dbReference>
<feature type="compositionally biased region" description="Low complexity" evidence="2">
    <location>
        <begin position="43"/>
        <end position="55"/>
    </location>
</feature>
<feature type="compositionally biased region" description="Polar residues" evidence="2">
    <location>
        <begin position="206"/>
        <end position="222"/>
    </location>
</feature>
<feature type="compositionally biased region" description="Acidic residues" evidence="2">
    <location>
        <begin position="885"/>
        <end position="905"/>
    </location>
</feature>
<evidence type="ECO:0000259" key="3">
    <source>
        <dbReference type="SMART" id="SM00382"/>
    </source>
</evidence>
<keyword evidence="1" id="KW-0233">DNA recombination</keyword>
<dbReference type="InterPro" id="IPR027417">
    <property type="entry name" value="P-loop_NTPase"/>
</dbReference>
<dbReference type="GO" id="GO:0000723">
    <property type="term" value="P:telomere maintenance"/>
    <property type="evidence" value="ECO:0007669"/>
    <property type="project" value="InterPro"/>
</dbReference>
<feature type="region of interest" description="Disordered" evidence="2">
    <location>
        <begin position="959"/>
        <end position="992"/>
    </location>
</feature>
<feature type="region of interest" description="Disordered" evidence="2">
    <location>
        <begin position="1187"/>
        <end position="1227"/>
    </location>
</feature>
<feature type="compositionally biased region" description="Basic and acidic residues" evidence="2">
    <location>
        <begin position="1454"/>
        <end position="1476"/>
    </location>
</feature>
<dbReference type="EMBL" id="GL883029">
    <property type="protein sequence ID" value="EGG13469.1"/>
    <property type="molecule type" value="Genomic_DNA"/>
</dbReference>
<feature type="region of interest" description="Disordered" evidence="2">
    <location>
        <begin position="1422"/>
        <end position="1511"/>
    </location>
</feature>
<evidence type="ECO:0000256" key="2">
    <source>
        <dbReference type="SAM" id="MobiDB-lite"/>
    </source>
</evidence>
<name>F4QFL6_CACFS</name>
<comment type="cofactor">
    <cofactor evidence="1">
        <name>Mg(2+)</name>
        <dbReference type="ChEBI" id="CHEBI:18420"/>
    </cofactor>
</comment>
<dbReference type="Pfam" id="PF07034">
    <property type="entry name" value="ORC3_N"/>
    <property type="match status" value="1"/>
</dbReference>
<keyword evidence="1" id="KW-0234">DNA repair</keyword>
<feature type="region of interest" description="Disordered" evidence="2">
    <location>
        <begin position="1"/>
        <end position="65"/>
    </location>
</feature>
<feature type="compositionally biased region" description="Basic and acidic residues" evidence="2">
    <location>
        <begin position="972"/>
        <end position="982"/>
    </location>
</feature>
<dbReference type="Pfam" id="PF21530">
    <property type="entry name" value="Pif1_2B_dom"/>
    <property type="match status" value="1"/>
</dbReference>
<dbReference type="EC" id="5.6.2.3" evidence="1"/>
<dbReference type="InterPro" id="IPR040855">
    <property type="entry name" value="ORC_WH_C"/>
</dbReference>
<dbReference type="GO" id="GO:0005524">
    <property type="term" value="F:ATP binding"/>
    <property type="evidence" value="ECO:0007669"/>
    <property type="project" value="UniProtKB-KW"/>
</dbReference>
<dbReference type="Gene3D" id="3.40.50.300">
    <property type="entry name" value="P-loop containing nucleotide triphosphate hydrolases"/>
    <property type="match status" value="1"/>
</dbReference>
<dbReference type="InterPro" id="IPR049163">
    <property type="entry name" value="Pif1-like_2B_dom"/>
</dbReference>
<organism evidence="4 5">
    <name type="scientific">Cavenderia fasciculata</name>
    <name type="common">Slime mold</name>
    <name type="synonym">Dictyostelium fasciculatum</name>
    <dbReference type="NCBI Taxonomy" id="261658"/>
    <lineage>
        <taxon>Eukaryota</taxon>
        <taxon>Amoebozoa</taxon>
        <taxon>Evosea</taxon>
        <taxon>Eumycetozoa</taxon>
        <taxon>Dictyostelia</taxon>
        <taxon>Acytosteliales</taxon>
        <taxon>Cavenderiaceae</taxon>
        <taxon>Cavenderia</taxon>
    </lineage>
</organism>
<proteinExistence type="inferred from homology"/>
<feature type="compositionally biased region" description="Low complexity" evidence="2">
    <location>
        <begin position="169"/>
        <end position="205"/>
    </location>
</feature>
<reference evidence="5" key="1">
    <citation type="journal article" date="2011" name="Genome Res.">
        <title>Phylogeny-wide analysis of social amoeba genomes highlights ancient origins for complex intercellular communication.</title>
        <authorList>
            <person name="Heidel A.J."/>
            <person name="Lawal H.M."/>
            <person name="Felder M."/>
            <person name="Schilde C."/>
            <person name="Helps N.R."/>
            <person name="Tunggal B."/>
            <person name="Rivero F."/>
            <person name="John U."/>
            <person name="Schleicher M."/>
            <person name="Eichinger L."/>
            <person name="Platzer M."/>
            <person name="Noegel A.A."/>
            <person name="Schaap P."/>
            <person name="Gloeckner G."/>
        </authorList>
    </citation>
    <scope>NUCLEOTIDE SEQUENCE [LARGE SCALE GENOMIC DNA]</scope>
    <source>
        <strain evidence="5">SH3</strain>
    </source>
</reference>
<dbReference type="InterPro" id="IPR003593">
    <property type="entry name" value="AAA+_ATPase"/>
</dbReference>
<dbReference type="CDD" id="cd18037">
    <property type="entry name" value="DEXSc_Pif1_like"/>
    <property type="match status" value="1"/>
</dbReference>
<dbReference type="OrthoDB" id="19611at2759"/>
<dbReference type="Pfam" id="PF18137">
    <property type="entry name" value="WHD_ORC"/>
    <property type="match status" value="1"/>
</dbReference>
<protein>
    <recommendedName>
        <fullName evidence="1">ATP-dependent DNA helicase</fullName>
        <ecNumber evidence="1">5.6.2.3</ecNumber>
    </recommendedName>
</protein>
<accession>F4QFL6</accession>
<dbReference type="STRING" id="1054147.F4QFL6"/>
<feature type="compositionally biased region" description="Low complexity" evidence="2">
    <location>
        <begin position="796"/>
        <end position="821"/>
    </location>
</feature>
<keyword evidence="1" id="KW-0227">DNA damage</keyword>
<feature type="compositionally biased region" description="Basic and acidic residues" evidence="2">
    <location>
        <begin position="1215"/>
        <end position="1225"/>
    </location>
</feature>
<feature type="compositionally biased region" description="Acidic residues" evidence="2">
    <location>
        <begin position="983"/>
        <end position="992"/>
    </location>
</feature>
<dbReference type="Pfam" id="PF05970">
    <property type="entry name" value="PIF1"/>
    <property type="match status" value="1"/>
</dbReference>
<dbReference type="PANTHER" id="PTHR47642:SF7">
    <property type="entry name" value="ATP-DEPENDENT DNA HELICASE PIF1"/>
    <property type="match status" value="1"/>
</dbReference>
<evidence type="ECO:0000313" key="5">
    <source>
        <dbReference type="Proteomes" id="UP000007797"/>
    </source>
</evidence>
<dbReference type="GO" id="GO:0006281">
    <property type="term" value="P:DNA repair"/>
    <property type="evidence" value="ECO:0007669"/>
    <property type="project" value="UniProtKB-KW"/>
</dbReference>
<dbReference type="InterPro" id="IPR051055">
    <property type="entry name" value="PIF1_helicase"/>
</dbReference>
<feature type="region of interest" description="Disordered" evidence="2">
    <location>
        <begin position="84"/>
        <end position="124"/>
    </location>
</feature>
<dbReference type="PANTHER" id="PTHR47642">
    <property type="entry name" value="ATP-DEPENDENT DNA HELICASE"/>
    <property type="match status" value="1"/>
</dbReference>
<dbReference type="SMART" id="SM00382">
    <property type="entry name" value="AAA"/>
    <property type="match status" value="1"/>
</dbReference>
<dbReference type="GO" id="GO:0016887">
    <property type="term" value="F:ATP hydrolysis activity"/>
    <property type="evidence" value="ECO:0007669"/>
    <property type="project" value="RHEA"/>
</dbReference>
<dbReference type="KEGG" id="dfa:DFA_11230"/>
<feature type="region of interest" description="Disordered" evidence="2">
    <location>
        <begin position="159"/>
        <end position="251"/>
    </location>
</feature>
<feature type="compositionally biased region" description="Basic and acidic residues" evidence="2">
    <location>
        <begin position="1426"/>
        <end position="1437"/>
    </location>
</feature>
<sequence length="1975" mass="223433">MDQSSQSSSSSSSSSQSSSLSSSSSSSSGDDNCNIKSIIMGGAAATTNSSSSSTTKPKVVPQSPVKLRLGTSFVAPYKKIKMDELQQQQQQEKQKQENHHHHHHQNIKPITSTTSNSNSSNSPMTSAIKKMMLQPVFDVDQLEEIKEDIVVLTTFDGKEEQVSPKRKNASSASSVPKTSTASTTSTTGTTTTTTTTPAPIKTNSTVKLSLKSNNHLRNTGGVNTTNTNTTTTTTSNNNNNDNNNHNHNHVGESQIEPDILEAINLLKKSLEGKNRGVADDKTLLPVECDVTTLNKTQKEILDVVLNQGKNIYFTGPGGTGKSYLIKTIVQELHKMGKSVFVTATTGIAALNISGTTIHSFAGIKYSNAEFTELLSSAYSKKNNWKSCQVLIMDEISMLDGLFFESLDRIARTIRSKMNVKNKRVPPGTDPLSIPWGGIQLVLTGDFFQLPPVPSYQEQSKITNPDKSLVKKRKYCFEVDSWTESVDEIYQLTEIFRQKDPKFSEMLSRIRIGQPDDTIIQVLKHHQKDLVLGNGILPTQLYTTNRSVEEKNIYHLQMIKDESVKYEAVDYLADKELLAPPRQKILTAIYENSKKSCLATKTIELKKGAQVMLIRNLTSTLVNGSRGVIIGFVSLTPESKRKLLHYFCESGEGRLMEQWQREKMRDSIQQASVYLESQTHTLLPVVRFINGDVELLKPEKFSVHFDKAERTYRMQICLRLAYAITIHKCQGMTLDCAQVSLNKIFENGQGYVALSRLRDLQGLQIIGDITKKCFTADPKVINFYNKLNNPQILQNQINHNNQNNNNNQNQNNNNNNQNNFNNDPLLLFSTNNVSYFRLDQRREYILCHKETFYYHDRYLLMARPKKKKVVTPVKKNEKKKRKKEEVEDEDEDEDLEQVVVEEEESDKEEKEKKKKEKEEEEEEEEEKAMVIDTLTIRELQLKCYMCDVGLIDTIDGVQIKNPLRPCSNDDEDGGRLNKQKDTDYVQEDDEDEYTERPIQFTKNGQSIESPDICYPIFPTKQPQLKHGQEYKALFKNLQGEQGMMYKQGRHNAFINCRMTMEKTIKSITDKFTSNPEAGPISDYIIGAYDALTLGQVSREMRDKRRTLYASDTEPLPTVVLNRRLAASHISTPLEAIKNSIVAKTHAMSGKVDTSVLRPPSIVLRPENTTSSALRSIYYQFTTSKSQHDIPGLVPDNPVNVDGHEGGGGGGDENSFDDSREGGDNVKPRKSLTTFVDSAKIRDELIAWYTIGHHLPLLTKIVEANRRNNPNVDLDGVKFKRVTPIVALEAFESWDTIIVRDIILFLHSLQKSIPFILLLSVSTTFDAINQIPREAISLISNKCFTLRSQSMAFDSFVKGVFVDFSSIVEFGPQVYAFLYEQFVLNHLSMETLANQLFYIMKHHFFDHPLSFLCHESFGRMVDQSLGNKDPRDKDNEEMRSGNGGIEDSYEVNNGSYEDKKEVSDRSEWTDHSSIKESDMGGSDDDDDWSPPQKSVFNHEDGTEYEPSDDDSEMTLASDISHESYSPPLNFNNNNNNHPSNGHLLVVGEQSSAATVHTPTRTRVLEKKKQDHLDDLFEMNQGFKLLYPSVLLGLKDLSETHIGNLHDSDVIRIYLRRLGLASHQDELIHLKSMYSKFIIDIFAFRSLRPHLIEFYFTLLKSIPSREYSSVSGGVAGGQGQPISYSYLLYHIAKKTDKSLLQVFLNYLKKKPIEETLDILESGLSVISNMELGSMHRLIRMMSATKSNYYKELISTEISRISTDLGKIILKFKEAKVQLELEKENKDKMMLDQDADSSIEMQEIKMKGNKGKKRSESIKHLTRVPQSAILLESAQKLLGHFLSRACDKFIAPQLSEFPLYEIFYQNDVQVLKRAFDVQHASDIQKHIETSSQILGCSCCPKNGISPKSEDVTIMYKVFKESGRYINIYDWLNSYCMSKGKKGIPDEQQAVFSKTADILQILGIVKRTNRRTDHVVKAFF</sequence>
<dbReference type="GO" id="GO:0043139">
    <property type="term" value="F:5'-3' DNA helicase activity"/>
    <property type="evidence" value="ECO:0007669"/>
    <property type="project" value="UniProtKB-EC"/>
</dbReference>
<comment type="similarity">
    <text evidence="1">Belongs to the helicase family.</text>
</comment>
<feature type="compositionally biased region" description="Acidic residues" evidence="2">
    <location>
        <begin position="1500"/>
        <end position="1510"/>
    </location>
</feature>
<comment type="catalytic activity">
    <reaction evidence="1">
        <text>ATP + H2O = ADP + phosphate + H(+)</text>
        <dbReference type="Rhea" id="RHEA:13065"/>
        <dbReference type="ChEBI" id="CHEBI:15377"/>
        <dbReference type="ChEBI" id="CHEBI:15378"/>
        <dbReference type="ChEBI" id="CHEBI:30616"/>
        <dbReference type="ChEBI" id="CHEBI:43474"/>
        <dbReference type="ChEBI" id="CHEBI:456216"/>
        <dbReference type="EC" id="5.6.2.3"/>
    </reaction>
</comment>
<keyword evidence="1" id="KW-0378">Hydrolase</keyword>
<feature type="region of interest" description="Disordered" evidence="2">
    <location>
        <begin position="868"/>
        <end position="927"/>
    </location>
</feature>
<keyword evidence="5" id="KW-1185">Reference proteome</keyword>